<evidence type="ECO:0000313" key="1">
    <source>
        <dbReference type="EMBL" id="VXA85452.1"/>
    </source>
</evidence>
<organism evidence="1 2">
    <name type="scientific">Aeromonas veronii</name>
    <dbReference type="NCBI Taxonomy" id="654"/>
    <lineage>
        <taxon>Bacteria</taxon>
        <taxon>Pseudomonadati</taxon>
        <taxon>Pseudomonadota</taxon>
        <taxon>Gammaproteobacteria</taxon>
        <taxon>Aeromonadales</taxon>
        <taxon>Aeromonadaceae</taxon>
        <taxon>Aeromonas</taxon>
    </lineage>
</organism>
<dbReference type="Proteomes" id="UP000439123">
    <property type="component" value="Unassembled WGS sequence"/>
</dbReference>
<sequence length="55" mass="6617">MWLDNAKITVFIGSFFTFHRKIILFSLNCHGFEWKQTCRVDIFSLAVFKPLRQHQ</sequence>
<protein>
    <submittedName>
        <fullName evidence="1">Uncharacterized protein</fullName>
    </submittedName>
</protein>
<gene>
    <name evidence="1" type="ORF">AERO8C_20493</name>
</gene>
<reference evidence="1 2" key="1">
    <citation type="submission" date="2019-10" db="EMBL/GenBank/DDBJ databases">
        <authorList>
            <person name="Karimi E."/>
        </authorList>
    </citation>
    <scope>NUCLEOTIDE SEQUENCE [LARGE SCALE GENOMIC DNA]</scope>
    <source>
        <strain evidence="1">Aeromonas sp. 8C</strain>
    </source>
</reference>
<dbReference type="EMBL" id="CABWLC010000012">
    <property type="protein sequence ID" value="VXA85452.1"/>
    <property type="molecule type" value="Genomic_DNA"/>
</dbReference>
<evidence type="ECO:0000313" key="2">
    <source>
        <dbReference type="Proteomes" id="UP000439123"/>
    </source>
</evidence>
<dbReference type="AlphaFoldDB" id="A0A653L222"/>
<accession>A0A653L222</accession>
<name>A0A653L222_AERVE</name>
<proteinExistence type="predicted"/>